<dbReference type="InterPro" id="IPR051752">
    <property type="entry name" value="Mito_2-oxodicarb_carrier"/>
</dbReference>
<dbReference type="Proteomes" id="UP000005220">
    <property type="component" value="Chromosome 8"/>
</dbReference>
<evidence type="ECO:0000256" key="7">
    <source>
        <dbReference type="ARBA" id="ARBA00022989"/>
    </source>
</evidence>
<dbReference type="PRINTS" id="PR00926">
    <property type="entry name" value="MITOCARRIER"/>
</dbReference>
<dbReference type="RefSeq" id="XP_003958803.1">
    <property type="nucleotide sequence ID" value="XM_003958754.1"/>
</dbReference>
<dbReference type="PRINTS" id="PR00927">
    <property type="entry name" value="ADPTRNSLCASE"/>
</dbReference>
<keyword evidence="6" id="KW-0999">Mitochondrion inner membrane</keyword>
<dbReference type="GO" id="GO:0005310">
    <property type="term" value="F:dicarboxylic acid transmembrane transporter activity"/>
    <property type="evidence" value="ECO:0007669"/>
    <property type="project" value="EnsemblFungi"/>
</dbReference>
<keyword evidence="8" id="KW-0496">Mitochondrion</keyword>
<keyword evidence="7 12" id="KW-1133">Transmembrane helix</keyword>
<reference evidence="13 14" key="1">
    <citation type="journal article" date="2011" name="Proc. Natl. Acad. Sci. U.S.A.">
        <title>Evolutionary erosion of yeast sex chromosomes by mating-type switching accidents.</title>
        <authorList>
            <person name="Gordon J.L."/>
            <person name="Armisen D."/>
            <person name="Proux-Wera E."/>
            <person name="Oheigeartaigh S.S."/>
            <person name="Byrne K.P."/>
            <person name="Wolfe K.H."/>
        </authorList>
    </citation>
    <scope>NUCLEOTIDE SEQUENCE [LARGE SCALE GENOMIC DNA]</scope>
    <source>
        <strain evidence="14">ATCC 22294 / BCRC 22015 / CBS 2517 / CECT 1963 / NBRC 1671 / NRRL Y-8276</strain>
    </source>
</reference>
<dbReference type="GO" id="GO:1990544">
    <property type="term" value="P:mitochondrial ATP transmembrane transport"/>
    <property type="evidence" value="ECO:0007669"/>
    <property type="project" value="InterPro"/>
</dbReference>
<keyword evidence="14" id="KW-1185">Reference proteome</keyword>
<evidence type="ECO:0000256" key="2">
    <source>
        <dbReference type="ARBA" id="ARBA00006375"/>
    </source>
</evidence>
<dbReference type="PROSITE" id="PS50920">
    <property type="entry name" value="SOLCAR"/>
    <property type="match status" value="3"/>
</dbReference>
<evidence type="ECO:0000256" key="11">
    <source>
        <dbReference type="RuleBase" id="RU000488"/>
    </source>
</evidence>
<evidence type="ECO:0000256" key="6">
    <source>
        <dbReference type="ARBA" id="ARBA00022792"/>
    </source>
</evidence>
<dbReference type="HOGENOM" id="CLU_015166_5_2_1"/>
<evidence type="ECO:0000256" key="4">
    <source>
        <dbReference type="ARBA" id="ARBA00022692"/>
    </source>
</evidence>
<dbReference type="PANTHER" id="PTHR46356">
    <property type="entry name" value="MITOCHONDRIAL 2-OXODICARBOXYLATE CARRIER"/>
    <property type="match status" value="1"/>
</dbReference>
<sequence length="304" mass="33918">MPYEKRTTAKSTPLPFIYQFTAGAIAGVSEVLVMYPLDVVKTRMQLQSNVAGKVHYTGLVDCLGKIVRQEGWKTLYRGITSPILMEAPKRATKFAFNEKFVNLYSQMFKTWNKQYICVVSGASAGVIEATVIVPFELVKVRMQDINSKFKSPLDALKRIVKQDGLLGMYGGLESTMLRHAFWNAGYFGIIYQVRNTLGTDKKSTWNDLIAGTIGGTMGCILNTPFDVVKSRVQSQHNVTKLANGQLVKKYDWAIPSVMKIYREEGFRALYKGFTPKIARLGPGGGILLIVFGAVTDLFQEMRLA</sequence>
<proteinExistence type="inferred from homology"/>
<evidence type="ECO:0000256" key="12">
    <source>
        <dbReference type="SAM" id="Phobius"/>
    </source>
</evidence>
<keyword evidence="5" id="KW-0677">Repeat</keyword>
<keyword evidence="4 10" id="KW-0812">Transmembrane</keyword>
<dbReference type="EMBL" id="HE650828">
    <property type="protein sequence ID" value="CCF59668.1"/>
    <property type="molecule type" value="Genomic_DNA"/>
</dbReference>
<evidence type="ECO:0000256" key="9">
    <source>
        <dbReference type="ARBA" id="ARBA00023136"/>
    </source>
</evidence>
<dbReference type="PANTHER" id="PTHR46356:SF1">
    <property type="entry name" value="MITOCHONDRIAL 2-OXODICARBOXYLATE CARRIER"/>
    <property type="match status" value="1"/>
</dbReference>
<dbReference type="InParanoid" id="H2AZB2"/>
<dbReference type="InterPro" id="IPR018108">
    <property type="entry name" value="MCP_transmembrane"/>
</dbReference>
<dbReference type="InterPro" id="IPR023395">
    <property type="entry name" value="MCP_dom_sf"/>
</dbReference>
<dbReference type="InterPro" id="IPR002067">
    <property type="entry name" value="MCP"/>
</dbReference>
<accession>H2AZB2</accession>
<feature type="repeat" description="Solcar" evidence="10">
    <location>
        <begin position="202"/>
        <end position="297"/>
    </location>
</feature>
<evidence type="ECO:0000256" key="1">
    <source>
        <dbReference type="ARBA" id="ARBA00004448"/>
    </source>
</evidence>
<evidence type="ECO:0000256" key="8">
    <source>
        <dbReference type="ARBA" id="ARBA00023128"/>
    </source>
</evidence>
<evidence type="ECO:0008006" key="15">
    <source>
        <dbReference type="Google" id="ProtNLM"/>
    </source>
</evidence>
<keyword evidence="9 10" id="KW-0472">Membrane</keyword>
<comment type="subcellular location">
    <subcellularLocation>
        <location evidence="1">Mitochondrion inner membrane</location>
        <topology evidence="1">Multi-pass membrane protein</topology>
    </subcellularLocation>
</comment>
<dbReference type="eggNOG" id="KOG0754">
    <property type="taxonomic scope" value="Eukaryota"/>
</dbReference>
<dbReference type="OrthoDB" id="434783at2759"/>
<evidence type="ECO:0000313" key="13">
    <source>
        <dbReference type="EMBL" id="CCF59668.1"/>
    </source>
</evidence>
<comment type="similarity">
    <text evidence="2 11">Belongs to the mitochondrial carrier (TC 2.A.29) family.</text>
</comment>
<dbReference type="Pfam" id="PF00153">
    <property type="entry name" value="Mito_carr"/>
    <property type="match status" value="3"/>
</dbReference>
<name>H2AZB2_KAZAF</name>
<feature type="transmembrane region" description="Helical" evidence="12">
    <location>
        <begin position="16"/>
        <end position="37"/>
    </location>
</feature>
<gene>
    <name evidence="13" type="primary">KAFR0H02590</name>
    <name evidence="13" type="ORF">KAFR_0H02590</name>
</gene>
<dbReference type="AlphaFoldDB" id="H2AZB2"/>
<dbReference type="InterPro" id="IPR002113">
    <property type="entry name" value="ADT_euk_type"/>
</dbReference>
<dbReference type="KEGG" id="kaf:KAFR_0H02590"/>
<protein>
    <recommendedName>
        <fullName evidence="15">Mitochondrial 2-oxodicarboxylate carrier 1</fullName>
    </recommendedName>
</protein>
<dbReference type="GO" id="GO:0006839">
    <property type="term" value="P:mitochondrial transport"/>
    <property type="evidence" value="ECO:0007669"/>
    <property type="project" value="EnsemblFungi"/>
</dbReference>
<dbReference type="GO" id="GO:0005471">
    <property type="term" value="F:ATP:ADP antiporter activity"/>
    <property type="evidence" value="ECO:0007669"/>
    <property type="project" value="InterPro"/>
</dbReference>
<dbReference type="GeneID" id="13887664"/>
<dbReference type="Gene3D" id="1.50.40.10">
    <property type="entry name" value="Mitochondrial carrier domain"/>
    <property type="match status" value="1"/>
</dbReference>
<evidence type="ECO:0000256" key="5">
    <source>
        <dbReference type="ARBA" id="ARBA00022737"/>
    </source>
</evidence>
<evidence type="ECO:0000256" key="3">
    <source>
        <dbReference type="ARBA" id="ARBA00022448"/>
    </source>
</evidence>
<organism evidence="13 14">
    <name type="scientific">Kazachstania africana (strain ATCC 22294 / BCRC 22015 / CBS 2517 / CECT 1963 / NBRC 1671 / NRRL Y-8276)</name>
    <name type="common">Yeast</name>
    <name type="synonym">Kluyveromyces africanus</name>
    <dbReference type="NCBI Taxonomy" id="1071382"/>
    <lineage>
        <taxon>Eukaryota</taxon>
        <taxon>Fungi</taxon>
        <taxon>Dikarya</taxon>
        <taxon>Ascomycota</taxon>
        <taxon>Saccharomycotina</taxon>
        <taxon>Saccharomycetes</taxon>
        <taxon>Saccharomycetales</taxon>
        <taxon>Saccharomycetaceae</taxon>
        <taxon>Kazachstania</taxon>
    </lineage>
</organism>
<dbReference type="GO" id="GO:0005743">
    <property type="term" value="C:mitochondrial inner membrane"/>
    <property type="evidence" value="ECO:0007669"/>
    <property type="project" value="UniProtKB-SubCell"/>
</dbReference>
<dbReference type="GO" id="GO:0140021">
    <property type="term" value="P:mitochondrial ADP transmembrane transport"/>
    <property type="evidence" value="ECO:0007669"/>
    <property type="project" value="InterPro"/>
</dbReference>
<feature type="repeat" description="Solcar" evidence="10">
    <location>
        <begin position="112"/>
        <end position="196"/>
    </location>
</feature>
<feature type="repeat" description="Solcar" evidence="10">
    <location>
        <begin position="14"/>
        <end position="103"/>
    </location>
</feature>
<evidence type="ECO:0000256" key="10">
    <source>
        <dbReference type="PROSITE-ProRule" id="PRU00282"/>
    </source>
</evidence>
<evidence type="ECO:0000313" key="14">
    <source>
        <dbReference type="Proteomes" id="UP000005220"/>
    </source>
</evidence>
<keyword evidence="3 11" id="KW-0813">Transport</keyword>
<dbReference type="SUPFAM" id="SSF103506">
    <property type="entry name" value="Mitochondrial carrier"/>
    <property type="match status" value="1"/>
</dbReference>